<reference evidence="5 6" key="1">
    <citation type="submission" date="2016-03" db="EMBL/GenBank/DDBJ databases">
        <title>Comparative genomics of Pseudogymnoascus destructans, the fungus causing white-nose syndrome of bats.</title>
        <authorList>
            <person name="Palmer J.M."/>
            <person name="Drees K.P."/>
            <person name="Foster J.T."/>
            <person name="Lindner D.L."/>
        </authorList>
    </citation>
    <scope>NUCLEOTIDE SEQUENCE [LARGE SCALE GENOMIC DNA]</scope>
    <source>
        <strain evidence="5 6">UAMH 10579</strain>
    </source>
</reference>
<proteinExistence type="predicted"/>
<evidence type="ECO:0000313" key="6">
    <source>
        <dbReference type="Proteomes" id="UP000091956"/>
    </source>
</evidence>
<keyword evidence="1" id="KW-0808">Transferase</keyword>
<dbReference type="Pfam" id="PF06722">
    <property type="entry name" value="EryCIII-like_C"/>
    <property type="match status" value="1"/>
</dbReference>
<feature type="compositionally biased region" description="Polar residues" evidence="2">
    <location>
        <begin position="17"/>
        <end position="26"/>
    </location>
</feature>
<feature type="compositionally biased region" description="Basic and acidic residues" evidence="2">
    <location>
        <begin position="707"/>
        <end position="718"/>
    </location>
</feature>
<feature type="compositionally biased region" description="Polar residues" evidence="2">
    <location>
        <begin position="675"/>
        <end position="695"/>
    </location>
</feature>
<evidence type="ECO:0000259" key="3">
    <source>
        <dbReference type="Pfam" id="PF03033"/>
    </source>
</evidence>
<dbReference type="GeneID" id="28835653"/>
<evidence type="ECO:0000256" key="2">
    <source>
        <dbReference type="SAM" id="MobiDB-lite"/>
    </source>
</evidence>
<dbReference type="Pfam" id="PF03033">
    <property type="entry name" value="Glyco_transf_28"/>
    <property type="match status" value="1"/>
</dbReference>
<dbReference type="GO" id="GO:0016906">
    <property type="term" value="F:sterol 3-beta-glucosyltransferase activity"/>
    <property type="evidence" value="ECO:0007669"/>
    <property type="project" value="UniProtKB-ARBA"/>
</dbReference>
<dbReference type="EMBL" id="KV460214">
    <property type="protein sequence ID" value="OBT99139.1"/>
    <property type="molecule type" value="Genomic_DNA"/>
</dbReference>
<dbReference type="CDD" id="cd03784">
    <property type="entry name" value="GT1_Gtf-like"/>
    <property type="match status" value="1"/>
</dbReference>
<dbReference type="Proteomes" id="UP000091956">
    <property type="component" value="Unassembled WGS sequence"/>
</dbReference>
<feature type="region of interest" description="Disordered" evidence="2">
    <location>
        <begin position="653"/>
        <end position="718"/>
    </location>
</feature>
<dbReference type="GO" id="GO:0005975">
    <property type="term" value="P:carbohydrate metabolic process"/>
    <property type="evidence" value="ECO:0007669"/>
    <property type="project" value="InterPro"/>
</dbReference>
<dbReference type="PANTHER" id="PTHR48050">
    <property type="entry name" value="STEROL 3-BETA-GLUCOSYLTRANSFERASE"/>
    <property type="match status" value="1"/>
</dbReference>
<dbReference type="AlphaFoldDB" id="A0A1B8GTI2"/>
<feature type="domain" description="Erythromycin biosynthesis protein CIII-like C-terminal" evidence="4">
    <location>
        <begin position="434"/>
        <end position="535"/>
    </location>
</feature>
<feature type="region of interest" description="Disordered" evidence="2">
    <location>
        <begin position="1"/>
        <end position="26"/>
    </location>
</feature>
<dbReference type="InterPro" id="IPR010610">
    <property type="entry name" value="EryCIII-like_C"/>
</dbReference>
<evidence type="ECO:0000259" key="4">
    <source>
        <dbReference type="Pfam" id="PF06722"/>
    </source>
</evidence>
<feature type="region of interest" description="Disordered" evidence="2">
    <location>
        <begin position="84"/>
        <end position="104"/>
    </location>
</feature>
<protein>
    <submittedName>
        <fullName evidence="5">Uncharacterized protein</fullName>
    </submittedName>
</protein>
<dbReference type="RefSeq" id="XP_018132872.1">
    <property type="nucleotide sequence ID" value="XM_018271777.1"/>
</dbReference>
<name>A0A1B8GTI2_9PEZI</name>
<dbReference type="SUPFAM" id="SSF53756">
    <property type="entry name" value="UDP-Glycosyltransferase/glycogen phosphorylase"/>
    <property type="match status" value="1"/>
</dbReference>
<dbReference type="OrthoDB" id="5835829at2759"/>
<feature type="domain" description="Glycosyltransferase family 28 N-terminal" evidence="3">
    <location>
        <begin position="110"/>
        <end position="177"/>
    </location>
</feature>
<accession>A0A1B8GTI2</accession>
<dbReference type="InterPro" id="IPR050426">
    <property type="entry name" value="Glycosyltransferase_28"/>
</dbReference>
<sequence length="928" mass="101997">MSRNAASHEPLHPPRKTSLSNPLSQASRRQYKDLSKLLVGDGDIQTEAAVNDDGRVDIRIDHCSEYLRDHVLPIIQCPKAQTKRFQAGQPTLPPSITRGRDGLPPPRMNIAIHVVGSRGDVQPFVSLGQVLREKYGHRVRLATHPNFKSFVEENGLEFFSIGEDPAELMAFMVKNPGLLPNIGTLKSGDIGRRRRGMYEVMKGCWRSCIETGNGMEDVDYSRIFTGPSEHLDRPFIADAIIANPPSFAHVHCAERLGIPLHLMFTMPWSPTQSFPHPLSTIHHSNTEPSMANLISYALVDIMTWQGLGGVVNRFRTKTLHLEPVSLMWAPGMISRLRIPFTYCWSPALIPKPEDWGSHIFLSGFYFLSLGSSYDPDTKLRAFLESGHPPVYVGFGSIVVDEPDVMTKIIFEATKKAGVRALVSKGWGGLGTDELDIPNNICMIGDVPHDWLFKHVSAVVHHGGAGTTAAGILAGCPTVVIPFFGDQPFWGAMIERAGAGPAPVPYKKLTADALAAGILKAIEPGTVENAKKLSEALLKDQGAITGAKSFHNMLDLDNQRCLVCPKRVAVARVRRTNIRLSALATIVLGDEGLLKASDLKMYRPCEYNTGAEPWDPVTGGAAALLGTISSLMIGMADVPFEIINKLKSRVHNSHEDRASRFQSTTSNPGADLGVANQRTEQASSKNTRLTETSTIHATDPYRSGSNSSHHEERDNEQHLVDPEPVTHNITICSIVKPRHKHLMNPRDRAVYKAVEMGDQGISNVAITVMRPPMDLILAVSRGCHNAPKQYGDDTVRQLDDVNDFKSGVVTAGKQFGLGWYDGIAGVVTQPYRGGVEHGAKGFLAGILKGAGGLILKPSIFGLGGYTLQGIYREIQEHMGEQMHRYAVAARITQGHEDWETSTPEERRHIIDNYNMIKNDPLLKKREHLF</sequence>
<organism evidence="5 6">
    <name type="scientific">Pseudogymnoascus verrucosus</name>
    <dbReference type="NCBI Taxonomy" id="342668"/>
    <lineage>
        <taxon>Eukaryota</taxon>
        <taxon>Fungi</taxon>
        <taxon>Dikarya</taxon>
        <taxon>Ascomycota</taxon>
        <taxon>Pezizomycotina</taxon>
        <taxon>Leotiomycetes</taxon>
        <taxon>Thelebolales</taxon>
        <taxon>Thelebolaceae</taxon>
        <taxon>Pseudogymnoascus</taxon>
    </lineage>
</organism>
<keyword evidence="6" id="KW-1185">Reference proteome</keyword>
<dbReference type="InterPro" id="IPR002213">
    <property type="entry name" value="UDP_glucos_trans"/>
</dbReference>
<evidence type="ECO:0000313" key="5">
    <source>
        <dbReference type="EMBL" id="OBT99139.1"/>
    </source>
</evidence>
<dbReference type="PANTHER" id="PTHR48050:SF13">
    <property type="entry name" value="STEROL 3-BETA-GLUCOSYLTRANSFERASE UGT80A2"/>
    <property type="match status" value="1"/>
</dbReference>
<evidence type="ECO:0000256" key="1">
    <source>
        <dbReference type="ARBA" id="ARBA00022679"/>
    </source>
</evidence>
<dbReference type="STRING" id="342668.A0A1B8GTI2"/>
<dbReference type="InterPro" id="IPR004276">
    <property type="entry name" value="GlycoTrans_28_N"/>
</dbReference>
<dbReference type="FunFam" id="3.40.50.2000:FF:000100">
    <property type="entry name" value="Glycosyltransferase family 1 protein"/>
    <property type="match status" value="1"/>
</dbReference>
<dbReference type="FunFam" id="3.40.50.2000:FF:000009">
    <property type="entry name" value="Sterol 3-beta-glucosyltransferase UGT80A2"/>
    <property type="match status" value="1"/>
</dbReference>
<reference evidence="6" key="2">
    <citation type="journal article" date="2018" name="Nat. Commun.">
        <title>Extreme sensitivity to ultraviolet light in the fungal pathogen causing white-nose syndrome of bats.</title>
        <authorList>
            <person name="Palmer J.M."/>
            <person name="Drees K.P."/>
            <person name="Foster J.T."/>
            <person name="Lindner D.L."/>
        </authorList>
    </citation>
    <scope>NUCLEOTIDE SEQUENCE [LARGE SCALE GENOMIC DNA]</scope>
    <source>
        <strain evidence="6">UAMH 10579</strain>
    </source>
</reference>
<gene>
    <name evidence="5" type="ORF">VE01_02267</name>
</gene>
<dbReference type="Gene3D" id="3.40.50.2000">
    <property type="entry name" value="Glycogen Phosphorylase B"/>
    <property type="match status" value="2"/>
</dbReference>